<accession>A0A7J8ALJ6</accession>
<dbReference type="GO" id="GO:0030976">
    <property type="term" value="F:thiamine pyrophosphate binding"/>
    <property type="evidence" value="ECO:0007669"/>
    <property type="project" value="TreeGrafter"/>
</dbReference>
<organism evidence="3 4">
    <name type="scientific">Myotis myotis</name>
    <name type="common">Greater mouse-eared bat</name>
    <name type="synonym">Vespertilio myotis</name>
    <dbReference type="NCBI Taxonomy" id="51298"/>
    <lineage>
        <taxon>Eukaryota</taxon>
        <taxon>Metazoa</taxon>
        <taxon>Chordata</taxon>
        <taxon>Craniata</taxon>
        <taxon>Vertebrata</taxon>
        <taxon>Euteleostomi</taxon>
        <taxon>Mammalia</taxon>
        <taxon>Eutheria</taxon>
        <taxon>Laurasiatheria</taxon>
        <taxon>Chiroptera</taxon>
        <taxon>Yangochiroptera</taxon>
        <taxon>Vespertilionidae</taxon>
        <taxon>Myotis</taxon>
    </lineage>
</organism>
<name>A0A7J8ALJ6_MYOMY</name>
<dbReference type="Proteomes" id="UP000527355">
    <property type="component" value="Unassembled WGS sequence"/>
</dbReference>
<evidence type="ECO:0000256" key="1">
    <source>
        <dbReference type="ARBA" id="ARBA00022679"/>
    </source>
</evidence>
<evidence type="ECO:0000256" key="2">
    <source>
        <dbReference type="ARBA" id="ARBA00023052"/>
    </source>
</evidence>
<proteinExistence type="predicted"/>
<comment type="caution">
    <text evidence="3">The sequence shown here is derived from an EMBL/GenBank/DDBJ whole genome shotgun (WGS) entry which is preliminary data.</text>
</comment>
<gene>
    <name evidence="3" type="ORF">mMyoMyo1_007943</name>
</gene>
<dbReference type="EMBL" id="JABWUV010000001">
    <property type="protein sequence ID" value="KAF6387447.1"/>
    <property type="molecule type" value="Genomic_DNA"/>
</dbReference>
<protein>
    <submittedName>
        <fullName evidence="3">Uncharacterized protein</fullName>
    </submittedName>
</protein>
<dbReference type="PANTHER" id="PTHR43195:SF2">
    <property type="entry name" value="TRANSKETOLASE-LIKE PROTEIN 1"/>
    <property type="match status" value="1"/>
</dbReference>
<sequence>MAEEDKPYADAVQVFRDLACASNSIKTKWPRVPVTHIVQQLTEHAVVLVANTNGICYIQTNGPKTEVIYTPQESFEIRQAKVISQSVNNKSLYGPEAANCRLELSRGLPGATLSSKVLGPSKEVKAELG</sequence>
<evidence type="ECO:0000313" key="3">
    <source>
        <dbReference type="EMBL" id="KAF6387447.1"/>
    </source>
</evidence>
<evidence type="ECO:0000313" key="4">
    <source>
        <dbReference type="Proteomes" id="UP000527355"/>
    </source>
</evidence>
<dbReference type="InterPro" id="IPR051424">
    <property type="entry name" value="Transketolase-like"/>
</dbReference>
<dbReference type="AlphaFoldDB" id="A0A7J8ALJ6"/>
<keyword evidence="2" id="KW-0786">Thiamine pyrophosphate</keyword>
<keyword evidence="1" id="KW-0808">Transferase</keyword>
<dbReference type="GO" id="GO:0004802">
    <property type="term" value="F:transketolase activity"/>
    <property type="evidence" value="ECO:0007669"/>
    <property type="project" value="TreeGrafter"/>
</dbReference>
<dbReference type="PANTHER" id="PTHR43195">
    <property type="entry name" value="TRANSKETOLASE"/>
    <property type="match status" value="1"/>
</dbReference>
<keyword evidence="4" id="KW-1185">Reference proteome</keyword>
<reference evidence="3 4" key="1">
    <citation type="journal article" date="2020" name="Nature">
        <title>Six reference-quality genomes reveal evolution of bat adaptations.</title>
        <authorList>
            <person name="Jebb D."/>
            <person name="Huang Z."/>
            <person name="Pippel M."/>
            <person name="Hughes G.M."/>
            <person name="Lavrichenko K."/>
            <person name="Devanna P."/>
            <person name="Winkler S."/>
            <person name="Jermiin L.S."/>
            <person name="Skirmuntt E.C."/>
            <person name="Katzourakis A."/>
            <person name="Burkitt-Gray L."/>
            <person name="Ray D.A."/>
            <person name="Sullivan K.A.M."/>
            <person name="Roscito J.G."/>
            <person name="Kirilenko B.M."/>
            <person name="Davalos L.M."/>
            <person name="Corthals A.P."/>
            <person name="Power M.L."/>
            <person name="Jones G."/>
            <person name="Ransome R.D."/>
            <person name="Dechmann D.K.N."/>
            <person name="Locatelli A.G."/>
            <person name="Puechmaille S.J."/>
            <person name="Fedrigo O."/>
            <person name="Jarvis E.D."/>
            <person name="Hiller M."/>
            <person name="Vernes S.C."/>
            <person name="Myers E.W."/>
            <person name="Teeling E.C."/>
        </authorList>
    </citation>
    <scope>NUCLEOTIDE SEQUENCE [LARGE SCALE GENOMIC DNA]</scope>
    <source>
        <strain evidence="3">MMyoMyo1</strain>
        <tissue evidence="3">Flight muscle</tissue>
    </source>
</reference>